<evidence type="ECO:0000259" key="20">
    <source>
        <dbReference type="Pfam" id="PF01478"/>
    </source>
</evidence>
<feature type="transmembrane region" description="Helical" evidence="19">
    <location>
        <begin position="186"/>
        <end position="207"/>
    </location>
</feature>
<keyword evidence="8" id="KW-0949">S-adenosyl-L-methionine</keyword>
<evidence type="ECO:0000256" key="9">
    <source>
        <dbReference type="ARBA" id="ARBA00022692"/>
    </source>
</evidence>
<comment type="similarity">
    <text evidence="2 17">Belongs to the peptidase A24 family.</text>
</comment>
<feature type="transmembrane region" description="Helical" evidence="19">
    <location>
        <begin position="270"/>
        <end position="291"/>
    </location>
</feature>
<accession>A0A431V6W6</accession>
<evidence type="ECO:0000259" key="21">
    <source>
        <dbReference type="Pfam" id="PF06750"/>
    </source>
</evidence>
<dbReference type="GO" id="GO:0006465">
    <property type="term" value="P:signal peptide processing"/>
    <property type="evidence" value="ECO:0007669"/>
    <property type="project" value="TreeGrafter"/>
</dbReference>
<dbReference type="AlphaFoldDB" id="A0A431V6W6"/>
<keyword evidence="13 18" id="KW-0511">Multifunctional enzyme</keyword>
<feature type="transmembrane region" description="Helical" evidence="19">
    <location>
        <begin position="162"/>
        <end position="180"/>
    </location>
</feature>
<keyword evidence="23" id="KW-1185">Reference proteome</keyword>
<keyword evidence="11 19" id="KW-1133">Transmembrane helix</keyword>
<dbReference type="PRINTS" id="PR00864">
    <property type="entry name" value="PREPILNPTASE"/>
</dbReference>
<dbReference type="EMBL" id="RXNS01000002">
    <property type="protein sequence ID" value="RTR06392.1"/>
    <property type="molecule type" value="Genomic_DNA"/>
</dbReference>
<evidence type="ECO:0000256" key="11">
    <source>
        <dbReference type="ARBA" id="ARBA00022989"/>
    </source>
</evidence>
<dbReference type="OrthoDB" id="9789291at2"/>
<evidence type="ECO:0000313" key="22">
    <source>
        <dbReference type="EMBL" id="RTR06392.1"/>
    </source>
</evidence>
<feature type="transmembrane region" description="Helical" evidence="19">
    <location>
        <begin position="115"/>
        <end position="133"/>
    </location>
</feature>
<feature type="transmembrane region" description="Helical" evidence="19">
    <location>
        <begin position="21"/>
        <end position="41"/>
    </location>
</feature>
<keyword evidence="10 18" id="KW-0378">Hydrolase</keyword>
<dbReference type="GO" id="GO:0032259">
    <property type="term" value="P:methylation"/>
    <property type="evidence" value="ECO:0007669"/>
    <property type="project" value="UniProtKB-KW"/>
</dbReference>
<keyword evidence="3" id="KW-1003">Cell membrane</keyword>
<evidence type="ECO:0000256" key="5">
    <source>
        <dbReference type="ARBA" id="ARBA00022603"/>
    </source>
</evidence>
<feature type="domain" description="Prepilin type IV endopeptidase peptidase" evidence="20">
    <location>
        <begin position="145"/>
        <end position="252"/>
    </location>
</feature>
<name>A0A431V6W6_9GAMM</name>
<protein>
    <recommendedName>
        <fullName evidence="16 18">Prepilin leader peptidase/N-methyltransferase</fullName>
        <ecNumber evidence="18">2.1.1.-</ecNumber>
        <ecNumber evidence="15 18">3.4.23.43</ecNumber>
    </recommendedName>
</protein>
<evidence type="ECO:0000256" key="7">
    <source>
        <dbReference type="ARBA" id="ARBA00022679"/>
    </source>
</evidence>
<dbReference type="GO" id="GO:0004190">
    <property type="term" value="F:aspartic-type endopeptidase activity"/>
    <property type="evidence" value="ECO:0007669"/>
    <property type="project" value="UniProtKB-EC"/>
</dbReference>
<dbReference type="GO" id="GO:0008168">
    <property type="term" value="F:methyltransferase activity"/>
    <property type="evidence" value="ECO:0007669"/>
    <property type="project" value="UniProtKB-KW"/>
</dbReference>
<evidence type="ECO:0000256" key="3">
    <source>
        <dbReference type="ARBA" id="ARBA00022475"/>
    </source>
</evidence>
<dbReference type="GO" id="GO:0005886">
    <property type="term" value="C:plasma membrane"/>
    <property type="evidence" value="ECO:0007669"/>
    <property type="project" value="UniProtKB-SubCell"/>
</dbReference>
<feature type="transmembrane region" description="Helical" evidence="19">
    <location>
        <begin position="227"/>
        <end position="258"/>
    </location>
</feature>
<keyword evidence="9 18" id="KW-0812">Transmembrane</keyword>
<evidence type="ECO:0000256" key="14">
    <source>
        <dbReference type="ARBA" id="ARBA00050401"/>
    </source>
</evidence>
<dbReference type="InterPro" id="IPR000045">
    <property type="entry name" value="Prepilin_IV_endopep_pep"/>
</dbReference>
<dbReference type="Proteomes" id="UP000267400">
    <property type="component" value="Unassembled WGS sequence"/>
</dbReference>
<gene>
    <name evidence="22" type="ORF">EKG36_02655</name>
</gene>
<evidence type="ECO:0000256" key="10">
    <source>
        <dbReference type="ARBA" id="ARBA00022801"/>
    </source>
</evidence>
<sequence length="295" mass="31949">MANRPPCAKERPLLVDLPPTLLWPLAAVLGLCLGSFLNVVITRLPVMLMREWRAEARDALELEAESPPPFNLVRPPSLCPRCETPIAWHDNIPLIGWLKRRGRCASCHGRISAQYPLVELAGGLLSLAVVGLYGSTLQGLFILGACLALLAMAVIDMRTQLLPDILTLPLLWAGLLYQLVFQPPALAAAVIGAMTGYLALWSFYWLFKLVTGKEGMGYGDFKLLAALGAWLGWQFLPLVLILAAGAGALVGILAQLVLPRLRGAPMPFGPWLAVAGWIALLAGEPLMATYLQLVF</sequence>
<comment type="caution">
    <text evidence="22">The sequence shown here is derived from an EMBL/GenBank/DDBJ whole genome shotgun (WGS) entry which is preliminary data.</text>
</comment>
<evidence type="ECO:0000256" key="12">
    <source>
        <dbReference type="ARBA" id="ARBA00023136"/>
    </source>
</evidence>
<organism evidence="22 23">
    <name type="scientific">Halomonas nitroreducens</name>
    <dbReference type="NCBI Taxonomy" id="447425"/>
    <lineage>
        <taxon>Bacteria</taxon>
        <taxon>Pseudomonadati</taxon>
        <taxon>Pseudomonadota</taxon>
        <taxon>Gammaproteobacteria</taxon>
        <taxon>Oceanospirillales</taxon>
        <taxon>Halomonadaceae</taxon>
        <taxon>Halomonas</taxon>
    </lineage>
</organism>
<keyword evidence="4" id="KW-0997">Cell inner membrane</keyword>
<evidence type="ECO:0000256" key="16">
    <source>
        <dbReference type="ARBA" id="ARBA00071870"/>
    </source>
</evidence>
<keyword evidence="5 18" id="KW-0489">Methyltransferase</keyword>
<evidence type="ECO:0000256" key="15">
    <source>
        <dbReference type="ARBA" id="ARBA00067082"/>
    </source>
</evidence>
<dbReference type="EC" id="3.4.23.43" evidence="15 18"/>
<evidence type="ECO:0000256" key="4">
    <source>
        <dbReference type="ARBA" id="ARBA00022519"/>
    </source>
</evidence>
<evidence type="ECO:0000256" key="19">
    <source>
        <dbReference type="SAM" id="Phobius"/>
    </source>
</evidence>
<keyword evidence="6 18" id="KW-0645">Protease</keyword>
<evidence type="ECO:0000256" key="1">
    <source>
        <dbReference type="ARBA" id="ARBA00004429"/>
    </source>
</evidence>
<feature type="domain" description="Prepilin peptidase A24 N-terminal" evidence="21">
    <location>
        <begin position="28"/>
        <end position="130"/>
    </location>
</feature>
<comment type="catalytic activity">
    <reaction evidence="14 18">
        <text>Typically cleaves a -Gly-|-Phe- bond to release an N-terminal, basic peptide of 5-8 residues from type IV prepilin, and then N-methylates the new N-terminal amino group, the methyl donor being S-adenosyl-L-methionine.</text>
        <dbReference type="EC" id="3.4.23.43"/>
    </reaction>
</comment>
<reference evidence="22 23" key="1">
    <citation type="submission" date="2018-12" db="EMBL/GenBank/DDBJ databases">
        <authorList>
            <person name="Yu L."/>
        </authorList>
    </citation>
    <scope>NUCLEOTIDE SEQUENCE [LARGE SCALE GENOMIC DNA]</scope>
    <source>
        <strain evidence="22 23">11S</strain>
    </source>
</reference>
<dbReference type="InterPro" id="IPR010627">
    <property type="entry name" value="Prepilin_pept_A24_N"/>
</dbReference>
<dbReference type="InterPro" id="IPR014032">
    <property type="entry name" value="Peptidase_A24A_bac"/>
</dbReference>
<dbReference type="FunFam" id="1.20.120.1220:FF:000001">
    <property type="entry name" value="Type 4 prepilin-like proteins leader peptide-processing enzyme"/>
    <property type="match status" value="1"/>
</dbReference>
<comment type="function">
    <text evidence="18">Plays an essential role in type IV pili and type II pseudopili formation by proteolytically removing the leader sequence from substrate proteins and subsequently monomethylating the alpha-amino group of the newly exposed N-terminal phenylalanine.</text>
</comment>
<dbReference type="PANTHER" id="PTHR30487:SF0">
    <property type="entry name" value="PREPILIN LEADER PEPTIDASE_N-METHYLTRANSFERASE-RELATED"/>
    <property type="match status" value="1"/>
</dbReference>
<dbReference type="Pfam" id="PF06750">
    <property type="entry name" value="A24_N_bact"/>
    <property type="match status" value="1"/>
</dbReference>
<dbReference type="EC" id="2.1.1.-" evidence="18"/>
<evidence type="ECO:0000256" key="8">
    <source>
        <dbReference type="ARBA" id="ARBA00022691"/>
    </source>
</evidence>
<keyword evidence="7 18" id="KW-0808">Transferase</keyword>
<dbReference type="Pfam" id="PF01478">
    <property type="entry name" value="Peptidase_A24"/>
    <property type="match status" value="1"/>
</dbReference>
<evidence type="ECO:0000256" key="17">
    <source>
        <dbReference type="RuleBase" id="RU003793"/>
    </source>
</evidence>
<evidence type="ECO:0000313" key="23">
    <source>
        <dbReference type="Proteomes" id="UP000267400"/>
    </source>
</evidence>
<evidence type="ECO:0000256" key="6">
    <source>
        <dbReference type="ARBA" id="ARBA00022670"/>
    </source>
</evidence>
<keyword evidence="12 19" id="KW-0472">Membrane</keyword>
<evidence type="ECO:0000256" key="18">
    <source>
        <dbReference type="RuleBase" id="RU003794"/>
    </source>
</evidence>
<proteinExistence type="inferred from homology"/>
<dbReference type="PANTHER" id="PTHR30487">
    <property type="entry name" value="TYPE 4 PREPILIN-LIKE PROTEINS LEADER PEPTIDE-PROCESSING ENZYME"/>
    <property type="match status" value="1"/>
</dbReference>
<feature type="transmembrane region" description="Helical" evidence="19">
    <location>
        <begin position="139"/>
        <end position="155"/>
    </location>
</feature>
<evidence type="ECO:0000256" key="2">
    <source>
        <dbReference type="ARBA" id="ARBA00005801"/>
    </source>
</evidence>
<evidence type="ECO:0000256" key="13">
    <source>
        <dbReference type="ARBA" id="ARBA00023268"/>
    </source>
</evidence>
<comment type="subcellular location">
    <subcellularLocation>
        <location evidence="1">Cell inner membrane</location>
        <topology evidence="1">Multi-pass membrane protein</topology>
    </subcellularLocation>
    <subcellularLocation>
        <location evidence="18">Cell membrane</location>
        <topology evidence="18">Multi-pass membrane protein</topology>
    </subcellularLocation>
</comment>
<dbReference type="Gene3D" id="1.20.120.1220">
    <property type="match status" value="1"/>
</dbReference>
<dbReference type="InterPro" id="IPR050882">
    <property type="entry name" value="Prepilin_peptidase/N-MTase"/>
</dbReference>